<gene>
    <name evidence="1" type="ORF">JHL16_03395</name>
</gene>
<dbReference type="Proteomes" id="UP000616151">
    <property type="component" value="Unassembled WGS sequence"/>
</dbReference>
<comment type="caution">
    <text evidence="1">The sequence shown here is derived from an EMBL/GenBank/DDBJ whole genome shotgun (WGS) entry which is preliminary data.</text>
</comment>
<evidence type="ECO:0000313" key="2">
    <source>
        <dbReference type="Proteomes" id="UP000616151"/>
    </source>
</evidence>
<evidence type="ECO:0000313" key="1">
    <source>
        <dbReference type="EMBL" id="MBK1865385.1"/>
    </source>
</evidence>
<organism evidence="1 2">
    <name type="scientific">Taklimakanibacter albus</name>
    <dbReference type="NCBI Taxonomy" id="2800327"/>
    <lineage>
        <taxon>Bacteria</taxon>
        <taxon>Pseudomonadati</taxon>
        <taxon>Pseudomonadota</taxon>
        <taxon>Alphaproteobacteria</taxon>
        <taxon>Hyphomicrobiales</taxon>
        <taxon>Aestuariivirgaceae</taxon>
        <taxon>Taklimakanibacter</taxon>
    </lineage>
</organism>
<proteinExistence type="predicted"/>
<name>A0ACC5QYB3_9HYPH</name>
<accession>A0ACC5QYB3</accession>
<protein>
    <submittedName>
        <fullName evidence="1">ABC transporter permease</fullName>
    </submittedName>
</protein>
<dbReference type="EMBL" id="JAENHL010000004">
    <property type="protein sequence ID" value="MBK1865385.1"/>
    <property type="molecule type" value="Genomic_DNA"/>
</dbReference>
<sequence>MIASAQTPALRRFLGLLPALAVIGLFMLVPVAIMALYSFLEANPFGGIVWRFSPEAYVQFLFERDLADNLVFQSGYLIIILRSLGLAVLATILCLIVGFPIAYFIARQPARHRNIWIYLITIPFWTNQLVRTFAWIIILGRNGTIELPFRWLGILGADDTLGLMYTDFAIVIGLIYAFIPIMVLPIYASLEKLDFRLVEASADLYSSTFETFRRVIIPLAKPGIVAGSILVFIPCLGAFIQPDLLGGGKKLMLGSLVQFQFATARNWPFGAAVAMILLAFVVLCLLWYAQAARRAGAQSGALAHA</sequence>
<reference evidence="1" key="1">
    <citation type="submission" date="2021-01" db="EMBL/GenBank/DDBJ databases">
        <authorList>
            <person name="Sun Q."/>
        </authorList>
    </citation>
    <scope>NUCLEOTIDE SEQUENCE</scope>
    <source>
        <strain evidence="1">YIM B02566</strain>
    </source>
</reference>
<keyword evidence="2" id="KW-1185">Reference proteome</keyword>